<name>A0A397W6F7_9GLOM</name>
<gene>
    <name evidence="1" type="ORF">C2G38_2054010</name>
</gene>
<evidence type="ECO:0000313" key="1">
    <source>
        <dbReference type="EMBL" id="RIB30305.1"/>
    </source>
</evidence>
<evidence type="ECO:0000313" key="2">
    <source>
        <dbReference type="Proteomes" id="UP000266673"/>
    </source>
</evidence>
<comment type="caution">
    <text evidence="1">The sequence shown here is derived from an EMBL/GenBank/DDBJ whole genome shotgun (WGS) entry which is preliminary data.</text>
</comment>
<dbReference type="Proteomes" id="UP000266673">
    <property type="component" value="Unassembled WGS sequence"/>
</dbReference>
<keyword evidence="2" id="KW-1185">Reference proteome</keyword>
<dbReference type="EMBL" id="QKWP01000015">
    <property type="protein sequence ID" value="RIB30305.1"/>
    <property type="molecule type" value="Genomic_DNA"/>
</dbReference>
<sequence>MYNSVKGMGHYVEQGIMCHLRSTVTIRVRAGTYYIDRAMLCIDTNLYHIPDYLFFKVGKILAKALDNPRVTLKKKKGRERNAQEYYCRLCNCFLTSRTHLGLYMHKHRYTYVCIGCKRIYEHVCLYNMHIHADIWGKKERKRKVKVNLRIIRNAQGQVVGLG</sequence>
<proteinExistence type="predicted"/>
<protein>
    <submittedName>
        <fullName evidence="1">Uncharacterized protein</fullName>
    </submittedName>
</protein>
<accession>A0A397W6F7</accession>
<dbReference type="AlphaFoldDB" id="A0A397W6F7"/>
<reference evidence="1 2" key="1">
    <citation type="submission" date="2018-06" db="EMBL/GenBank/DDBJ databases">
        <title>Comparative genomics reveals the genomic features of Rhizophagus irregularis, R. cerebriforme, R. diaphanum and Gigaspora rosea, and their symbiotic lifestyle signature.</title>
        <authorList>
            <person name="Morin E."/>
            <person name="San Clemente H."/>
            <person name="Chen E.C.H."/>
            <person name="De La Providencia I."/>
            <person name="Hainaut M."/>
            <person name="Kuo A."/>
            <person name="Kohler A."/>
            <person name="Murat C."/>
            <person name="Tang N."/>
            <person name="Roy S."/>
            <person name="Loubradou J."/>
            <person name="Henrissat B."/>
            <person name="Grigoriev I.V."/>
            <person name="Corradi N."/>
            <person name="Roux C."/>
            <person name="Martin F.M."/>
        </authorList>
    </citation>
    <scope>NUCLEOTIDE SEQUENCE [LARGE SCALE GENOMIC DNA]</scope>
    <source>
        <strain evidence="1 2">DAOM 194757</strain>
    </source>
</reference>
<organism evidence="1 2">
    <name type="scientific">Gigaspora rosea</name>
    <dbReference type="NCBI Taxonomy" id="44941"/>
    <lineage>
        <taxon>Eukaryota</taxon>
        <taxon>Fungi</taxon>
        <taxon>Fungi incertae sedis</taxon>
        <taxon>Mucoromycota</taxon>
        <taxon>Glomeromycotina</taxon>
        <taxon>Glomeromycetes</taxon>
        <taxon>Diversisporales</taxon>
        <taxon>Gigasporaceae</taxon>
        <taxon>Gigaspora</taxon>
    </lineage>
</organism>